<evidence type="ECO:0000313" key="1">
    <source>
        <dbReference type="EMBL" id="AEV70576.1"/>
    </source>
</evidence>
<reference evidence="2" key="1">
    <citation type="submission" date="2011-12" db="EMBL/GenBank/DDBJ databases">
        <title>Complete sequence of Clostridium clariflavum DSM 19732.</title>
        <authorList>
            <consortium name="US DOE Joint Genome Institute"/>
            <person name="Lucas S."/>
            <person name="Han J."/>
            <person name="Lapidus A."/>
            <person name="Cheng J.-F."/>
            <person name="Goodwin L."/>
            <person name="Pitluck S."/>
            <person name="Peters L."/>
            <person name="Teshima H."/>
            <person name="Detter J.C."/>
            <person name="Han C."/>
            <person name="Tapia R."/>
            <person name="Land M."/>
            <person name="Hauser L."/>
            <person name="Kyrpides N."/>
            <person name="Ivanova N."/>
            <person name="Pagani I."/>
            <person name="Kitzmiller T."/>
            <person name="Lynd L."/>
            <person name="Izquierdo J."/>
            <person name="Woyke T."/>
        </authorList>
    </citation>
    <scope>NUCLEOTIDE SEQUENCE [LARGE SCALE GENOMIC DNA]</scope>
    <source>
        <strain evidence="2">DSM 19732 / NBRC 101661 / EBR45</strain>
    </source>
</reference>
<organism evidence="1 2">
    <name type="scientific">Acetivibrio clariflavus (strain DSM 19732 / NBRC 101661 / EBR45)</name>
    <name type="common">Clostridium clariflavum</name>
    <dbReference type="NCBI Taxonomy" id="720554"/>
    <lineage>
        <taxon>Bacteria</taxon>
        <taxon>Bacillati</taxon>
        <taxon>Bacillota</taxon>
        <taxon>Clostridia</taxon>
        <taxon>Eubacteriales</taxon>
        <taxon>Oscillospiraceae</taxon>
        <taxon>Acetivibrio</taxon>
    </lineage>
</organism>
<protein>
    <submittedName>
        <fullName evidence="1">Uncharacterized protein</fullName>
    </submittedName>
</protein>
<dbReference type="EMBL" id="CP003065">
    <property type="protein sequence ID" value="AEV70576.1"/>
    <property type="molecule type" value="Genomic_DNA"/>
</dbReference>
<dbReference type="AlphaFoldDB" id="G8LTR6"/>
<dbReference type="STRING" id="720554.Clocl_4145"/>
<evidence type="ECO:0000313" key="2">
    <source>
        <dbReference type="Proteomes" id="UP000005435"/>
    </source>
</evidence>
<gene>
    <name evidence="1" type="ordered locus">Clocl_4145</name>
</gene>
<sequence length="71" mass="8255" precursor="true">MVGANQRMICMYNSFRSFVAEMGVGDDVDYVIVCTYFIYVPEGIIYVESGWYHVGLYPSSLQANLRRRRVF</sequence>
<accession>G8LTR6</accession>
<dbReference type="Proteomes" id="UP000005435">
    <property type="component" value="Chromosome"/>
</dbReference>
<name>G8LTR6_ACECE</name>
<keyword evidence="2" id="KW-1185">Reference proteome</keyword>
<dbReference type="HOGENOM" id="CLU_2732860_0_0_9"/>
<reference evidence="1 2" key="2">
    <citation type="journal article" date="2012" name="Stand. Genomic Sci.">
        <title>Complete Genome Sequence of Clostridium clariflavum DSM 19732.</title>
        <authorList>
            <person name="Izquierdo J.A."/>
            <person name="Goodwin L."/>
            <person name="Davenport K.W."/>
            <person name="Teshima H."/>
            <person name="Bruce D."/>
            <person name="Detter C."/>
            <person name="Tapia R."/>
            <person name="Han S."/>
            <person name="Land M."/>
            <person name="Hauser L."/>
            <person name="Jeffries C.D."/>
            <person name="Han J."/>
            <person name="Pitluck S."/>
            <person name="Nolan M."/>
            <person name="Chen A."/>
            <person name="Huntemann M."/>
            <person name="Mavromatis K."/>
            <person name="Mikhailova N."/>
            <person name="Liolios K."/>
            <person name="Woyke T."/>
            <person name="Lynd L.R."/>
        </authorList>
    </citation>
    <scope>NUCLEOTIDE SEQUENCE [LARGE SCALE GENOMIC DNA]</scope>
    <source>
        <strain evidence="2">DSM 19732 / NBRC 101661 / EBR45</strain>
    </source>
</reference>
<dbReference type="KEGG" id="ccl:Clocl_4145"/>
<proteinExistence type="predicted"/>